<dbReference type="SUPFAM" id="SSF56935">
    <property type="entry name" value="Porins"/>
    <property type="match status" value="1"/>
</dbReference>
<dbReference type="FunFam" id="2.170.130.10:FF:000001">
    <property type="entry name" value="Catecholate siderophore TonB-dependent receptor"/>
    <property type="match status" value="1"/>
</dbReference>
<dbReference type="InterPro" id="IPR036942">
    <property type="entry name" value="Beta-barrel_TonB_sf"/>
</dbReference>
<feature type="signal peptide" evidence="16">
    <location>
        <begin position="1"/>
        <end position="25"/>
    </location>
</feature>
<dbReference type="EMBL" id="CP000822">
    <property type="protein sequence ID" value="ABV13698.1"/>
    <property type="molecule type" value="Genomic_DNA"/>
</dbReference>
<keyword evidence="5" id="KW-0410">Iron transport</keyword>
<keyword evidence="3 14" id="KW-0813">Transport</keyword>
<dbReference type="Proteomes" id="UP000008148">
    <property type="component" value="Chromosome"/>
</dbReference>
<evidence type="ECO:0000256" key="10">
    <source>
        <dbReference type="ARBA" id="ARBA00023077"/>
    </source>
</evidence>
<dbReference type="STRING" id="290338.CKO_02589"/>
<evidence type="ECO:0000256" key="1">
    <source>
        <dbReference type="ARBA" id="ARBA00004571"/>
    </source>
</evidence>
<gene>
    <name evidence="19" type="ordered locus">CKO_02589</name>
</gene>
<dbReference type="InterPro" id="IPR000531">
    <property type="entry name" value="Beta-barrel_TonB"/>
</dbReference>
<dbReference type="PROSITE" id="PS52016">
    <property type="entry name" value="TONB_DEPENDENT_REC_3"/>
    <property type="match status" value="1"/>
</dbReference>
<keyword evidence="13 14" id="KW-0998">Cell outer membrane</keyword>
<dbReference type="HOGENOM" id="CLU_008287_9_0_6"/>
<dbReference type="InterPro" id="IPR037066">
    <property type="entry name" value="Plug_dom_sf"/>
</dbReference>
<feature type="domain" description="TonB-dependent receptor plug" evidence="18">
    <location>
        <begin position="65"/>
        <end position="165"/>
    </location>
</feature>
<comment type="similarity">
    <text evidence="2 14 15">Belongs to the TonB-dependent receptor family.</text>
</comment>
<dbReference type="InterPro" id="IPR010105">
    <property type="entry name" value="TonB_sidphr_rcpt"/>
</dbReference>
<evidence type="ECO:0000313" key="19">
    <source>
        <dbReference type="EMBL" id="ABV13698.1"/>
    </source>
</evidence>
<evidence type="ECO:0000256" key="8">
    <source>
        <dbReference type="ARBA" id="ARBA00023004"/>
    </source>
</evidence>
<accession>A8AJN5</accession>
<evidence type="ECO:0000256" key="6">
    <source>
        <dbReference type="ARBA" id="ARBA00022692"/>
    </source>
</evidence>
<dbReference type="NCBIfam" id="TIGR01783">
    <property type="entry name" value="TonB-siderophor"/>
    <property type="match status" value="1"/>
</dbReference>
<dbReference type="PANTHER" id="PTHR32552">
    <property type="entry name" value="FERRICHROME IRON RECEPTOR-RELATED"/>
    <property type="match status" value="1"/>
</dbReference>
<dbReference type="GO" id="GO:0009279">
    <property type="term" value="C:cell outer membrane"/>
    <property type="evidence" value="ECO:0007669"/>
    <property type="project" value="UniProtKB-SubCell"/>
</dbReference>
<sequence>MIFKNNKIMQLWVLSLATVSTTTFAKTQEETILVTQGVSQEPTAPVKGMVATKTLSATKTSAELVKTPQSVSVVTRDQMDALDATSVSQALRYTAGAFTEYRGSSNRNDEVFVRGFSYVPKFLDGLSFGATASSQTGTVDPWLLERVELVRGPASVLFGQVNPGGLISMTSKRPTSEPIHKVQFSTGNRDLAEGAFDFGGPLSDDGRVLYRLNGIARTQHNQVEDYKDSRVAIAPAITWYPNDQTRFTLLTSYQKDPDAGYRNFLPAYGTVTSANGKYIPLDFNVSDPDYDQSWREQTMVGYEFEHQFNDMMTFRQNARYASIKQKYRYLVYFNSKPESTLLSRRAQHEERTTNEFGIDNQLEAQFATAQMNHTLLGGLDYKSSNDKQLLMRGSGSQYDMDWTHPVYGVNVDESTFSPASHEQQNLDQMGLYLQDQMSWNNWELLLSGRYDWTEVRTTDYINSEKTQQNDNKFTWRTGLLYAFDFGLSPYISYSTSYEPNLQTNRAPDSAPFKPTTGKQTEVGVKYQPVDNTLMSLALYDLKQSNVSTYNSTLGWFENAGEVRSKGVEAEIHSSLWDSVNLIGSYTYTDAETVNTTVAGTEGKTPARIPAHMASAFASYTFPGGPLKSLTTGVGVRYIGTSYGDAKNTFKVPAVDLYDAMVSYELGELNSSLKGAAVQFNVNNIADTKYVASCASDTACFYGVGRTVTATVSYSW</sequence>
<evidence type="ECO:0000256" key="9">
    <source>
        <dbReference type="ARBA" id="ARBA00023065"/>
    </source>
</evidence>
<keyword evidence="10 15" id="KW-0798">TonB box</keyword>
<dbReference type="KEGG" id="cko:CKO_02589"/>
<keyword evidence="12" id="KW-0675">Receptor</keyword>
<evidence type="ECO:0000256" key="14">
    <source>
        <dbReference type="PROSITE-ProRule" id="PRU01360"/>
    </source>
</evidence>
<dbReference type="CDD" id="cd01347">
    <property type="entry name" value="ligand_gated_channel"/>
    <property type="match status" value="1"/>
</dbReference>
<dbReference type="FunFam" id="2.40.170.20:FF:000005">
    <property type="entry name" value="TonB-dependent siderophore receptor"/>
    <property type="match status" value="1"/>
</dbReference>
<feature type="chain" id="PRO_5002719072" description="TonB-dependent siderophore receptor" evidence="16">
    <location>
        <begin position="26"/>
        <end position="715"/>
    </location>
</feature>
<dbReference type="PANTHER" id="PTHR32552:SF68">
    <property type="entry name" value="FERRICHROME OUTER MEMBRANE TRANSPORTER_PHAGE RECEPTOR"/>
    <property type="match status" value="1"/>
</dbReference>
<evidence type="ECO:0000256" key="3">
    <source>
        <dbReference type="ARBA" id="ARBA00022448"/>
    </source>
</evidence>
<keyword evidence="7 16" id="KW-0732">Signal</keyword>
<dbReference type="AlphaFoldDB" id="A8AJN5"/>
<evidence type="ECO:0000256" key="16">
    <source>
        <dbReference type="SAM" id="SignalP"/>
    </source>
</evidence>
<evidence type="ECO:0000256" key="11">
    <source>
        <dbReference type="ARBA" id="ARBA00023136"/>
    </source>
</evidence>
<keyword evidence="8" id="KW-0408">Iron</keyword>
<dbReference type="Gene3D" id="2.170.130.10">
    <property type="entry name" value="TonB-dependent receptor, plug domain"/>
    <property type="match status" value="1"/>
</dbReference>
<organism evidence="19 20">
    <name type="scientific">Citrobacter koseri (strain ATCC BAA-895 / CDC 4225-83 / SGSC4696)</name>
    <dbReference type="NCBI Taxonomy" id="290338"/>
    <lineage>
        <taxon>Bacteria</taxon>
        <taxon>Pseudomonadati</taxon>
        <taxon>Pseudomonadota</taxon>
        <taxon>Gammaproteobacteria</taxon>
        <taxon>Enterobacterales</taxon>
        <taxon>Enterobacteriaceae</taxon>
        <taxon>Citrobacter</taxon>
    </lineage>
</organism>
<proteinExistence type="inferred from homology"/>
<dbReference type="Pfam" id="PF00593">
    <property type="entry name" value="TonB_dep_Rec_b-barrel"/>
    <property type="match status" value="1"/>
</dbReference>
<evidence type="ECO:0008006" key="21">
    <source>
        <dbReference type="Google" id="ProtNLM"/>
    </source>
</evidence>
<evidence type="ECO:0000256" key="2">
    <source>
        <dbReference type="ARBA" id="ARBA00009810"/>
    </source>
</evidence>
<dbReference type="Pfam" id="PF07715">
    <property type="entry name" value="Plug"/>
    <property type="match status" value="1"/>
</dbReference>
<evidence type="ECO:0000313" key="20">
    <source>
        <dbReference type="Proteomes" id="UP000008148"/>
    </source>
</evidence>
<dbReference type="GO" id="GO:0038023">
    <property type="term" value="F:signaling receptor activity"/>
    <property type="evidence" value="ECO:0007669"/>
    <property type="project" value="InterPro"/>
</dbReference>
<keyword evidence="20" id="KW-1185">Reference proteome</keyword>
<evidence type="ECO:0000256" key="15">
    <source>
        <dbReference type="RuleBase" id="RU003357"/>
    </source>
</evidence>
<evidence type="ECO:0000256" key="4">
    <source>
        <dbReference type="ARBA" id="ARBA00022452"/>
    </source>
</evidence>
<evidence type="ECO:0000259" key="17">
    <source>
        <dbReference type="Pfam" id="PF00593"/>
    </source>
</evidence>
<dbReference type="Gene3D" id="2.40.170.20">
    <property type="entry name" value="TonB-dependent receptor, beta-barrel domain"/>
    <property type="match status" value="1"/>
</dbReference>
<name>A8AJN5_CITK8</name>
<protein>
    <recommendedName>
        <fullName evidence="21">TonB-dependent siderophore receptor</fullName>
    </recommendedName>
</protein>
<keyword evidence="9" id="KW-0406">Ion transport</keyword>
<dbReference type="InterPro" id="IPR012910">
    <property type="entry name" value="Plug_dom"/>
</dbReference>
<comment type="subcellular location">
    <subcellularLocation>
        <location evidence="1 14">Cell outer membrane</location>
        <topology evidence="1 14">Multi-pass membrane protein</topology>
    </subcellularLocation>
</comment>
<keyword evidence="4 14" id="KW-1134">Transmembrane beta strand</keyword>
<keyword evidence="11 14" id="KW-0472">Membrane</keyword>
<evidence type="ECO:0000256" key="5">
    <source>
        <dbReference type="ARBA" id="ARBA00022496"/>
    </source>
</evidence>
<evidence type="ECO:0000259" key="18">
    <source>
        <dbReference type="Pfam" id="PF07715"/>
    </source>
</evidence>
<evidence type="ECO:0000256" key="12">
    <source>
        <dbReference type="ARBA" id="ARBA00023170"/>
    </source>
</evidence>
<evidence type="ECO:0000256" key="7">
    <source>
        <dbReference type="ARBA" id="ARBA00022729"/>
    </source>
</evidence>
<reference evidence="19 20" key="1">
    <citation type="submission" date="2007-08" db="EMBL/GenBank/DDBJ databases">
        <authorList>
            <consortium name="The Citrobacter koseri Genome Sequencing Project"/>
            <person name="McClelland M."/>
            <person name="Sanderson E.K."/>
            <person name="Porwollik S."/>
            <person name="Spieth J."/>
            <person name="Clifton W.S."/>
            <person name="Latreille P."/>
            <person name="Courtney L."/>
            <person name="Wang C."/>
            <person name="Pepin K."/>
            <person name="Bhonagiri V."/>
            <person name="Nash W."/>
            <person name="Johnson M."/>
            <person name="Thiruvilangam P."/>
            <person name="Wilson R."/>
        </authorList>
    </citation>
    <scope>NUCLEOTIDE SEQUENCE [LARGE SCALE GENOMIC DNA]</scope>
    <source>
        <strain evidence="20">ATCC BAA-895 / CDC 4225-83 / SGSC4696</strain>
    </source>
</reference>
<dbReference type="InterPro" id="IPR039426">
    <property type="entry name" value="TonB-dep_rcpt-like"/>
</dbReference>
<feature type="domain" description="TonB-dependent receptor-like beta-barrel" evidence="17">
    <location>
        <begin position="239"/>
        <end position="684"/>
    </location>
</feature>
<evidence type="ECO:0000256" key="13">
    <source>
        <dbReference type="ARBA" id="ARBA00023237"/>
    </source>
</evidence>
<keyword evidence="6 14" id="KW-0812">Transmembrane</keyword>
<dbReference type="GO" id="GO:0015891">
    <property type="term" value="P:siderophore transport"/>
    <property type="evidence" value="ECO:0007669"/>
    <property type="project" value="InterPro"/>
</dbReference>
<dbReference type="GO" id="GO:0015344">
    <property type="term" value="F:siderophore uptake transmembrane transporter activity"/>
    <property type="evidence" value="ECO:0007669"/>
    <property type="project" value="TreeGrafter"/>
</dbReference>